<keyword evidence="4" id="KW-1185">Reference proteome</keyword>
<dbReference type="AlphaFoldDB" id="A0A7F5R3S6"/>
<dbReference type="InterPro" id="IPR040248">
    <property type="entry name" value="RRBP1"/>
</dbReference>
<gene>
    <name evidence="5 6" type="primary">LOC108742269</name>
</gene>
<evidence type="ECO:0000313" key="5">
    <source>
        <dbReference type="RefSeq" id="XP_025829998.1"/>
    </source>
</evidence>
<sequence>MEAQIAIFAFIVFVVVSAVLILVSLFGTKEKTYEDALAEQRQQTNVLLGAQTRPKAKDKKQKKTSKKVKEKHVVASNAEITEESENNETTLTETNFNNPKVNLHVEFQKPTIIEVLSEEIQIPNFADTQKHVKKVRPILLQKDPKENRPVIPNIEVPPANHFEKIHPKDEFELVRSRSNSQTRDEYSNKSQKSKISVSEPDTVKGNKSTSEQLEKLNKNKENQISVQDDPKEKTKEKQADNTKGGKKIKQKETSILQSEKDKDAEKKKEDFLSCTMAEVLQKQTSVQQILNVPSTKEKKKRKGEIQLLQQISGANGDVNVQLLIDAVRTAELSRSEVQILIDLLLNKQHEASPDSEWSEGKADPVQKLKKQLAEKEKLLSEEQEALSSAQARLREIRAEQQAEKSQLLQKLKGLEDALQGKNLELQTADQRLHNQNQKIQQLQGQLNEEAMAIHKLREEQATWVVQRQQLEMRLSQTQDVEATIVQLRNELQDLQNRNNQLSIELHSLNDQSIATKEHQQNLIVQLQHQLTCFKNEVDQKDEYIRQLEESGRDLEHRFNVAHRQENELKVEISQLKSTVQQNIEEIRRLELGKNQSIEQLKKLEKQREEWERKEDELEKALLNARSQLEIAEQDRKDIQNSQQSLMLNEIKDYQEQIKNLENDLKTISVTFQEHERVHKEDVTNYNNQLNVLQRELNNFKSKDERLESELGEYKTLNTDLSKKLGELKQQTVKLSQELQEQKDKNNEIRKKNWKVVEALNAAENKIKSFLNSSKQNPSEKEFSKKVVEQREVRQQTEEFSQKSDNSEEVDKLQVQIVNYKSIIDNTEGILRNLESHIQKEELSWRKQLSAKELEIEGLKQKHLDELRSTVSELELQVLNERRAKENLIRDCQKLESKKNAADSSVIVEKLSEEISRLTEQLEAEKKKNCEGLTKTSEEPQQMLTEISNGCEKVHNGATNVNSLLTQNVVLSTPTSAVSVKHRNKRHRKKKASSETEAQ</sequence>
<feature type="compositionally biased region" description="Basic and acidic residues" evidence="2">
    <location>
        <begin position="228"/>
        <end position="240"/>
    </location>
</feature>
<dbReference type="GO" id="GO:0005789">
    <property type="term" value="C:endoplasmic reticulum membrane"/>
    <property type="evidence" value="ECO:0007669"/>
    <property type="project" value="TreeGrafter"/>
</dbReference>
<name>A0A7F5R3S6_AGRPL</name>
<feature type="compositionally biased region" description="Basic residues" evidence="2">
    <location>
        <begin position="979"/>
        <end position="990"/>
    </location>
</feature>
<keyword evidence="3" id="KW-0812">Transmembrane</keyword>
<evidence type="ECO:0000256" key="2">
    <source>
        <dbReference type="SAM" id="MobiDB-lite"/>
    </source>
</evidence>
<keyword evidence="3" id="KW-1133">Transmembrane helix</keyword>
<feature type="region of interest" description="Disordered" evidence="2">
    <location>
        <begin position="146"/>
        <end position="266"/>
    </location>
</feature>
<proteinExistence type="predicted"/>
<dbReference type="PANTHER" id="PTHR18939:SF4">
    <property type="entry name" value="RIBOSOME-BINDING PROTEIN 1"/>
    <property type="match status" value="1"/>
</dbReference>
<dbReference type="SUPFAM" id="SSF57997">
    <property type="entry name" value="Tropomyosin"/>
    <property type="match status" value="1"/>
</dbReference>
<dbReference type="PANTHER" id="PTHR18939">
    <property type="entry name" value="RIBOSOME BINDING PROTEIN-1"/>
    <property type="match status" value="1"/>
</dbReference>
<feature type="coiled-coil region" evidence="1">
    <location>
        <begin position="863"/>
        <end position="927"/>
    </location>
</feature>
<feature type="coiled-coil region" evidence="1">
    <location>
        <begin position="586"/>
        <end position="751"/>
    </location>
</feature>
<feature type="compositionally biased region" description="Basic and acidic residues" evidence="2">
    <location>
        <begin position="161"/>
        <end position="175"/>
    </location>
</feature>
<dbReference type="RefSeq" id="XP_025829999.1">
    <property type="nucleotide sequence ID" value="XM_025974214.1"/>
</dbReference>
<protein>
    <submittedName>
        <fullName evidence="5 6">Kinectin isoform X1</fullName>
    </submittedName>
</protein>
<feature type="coiled-coil region" evidence="1">
    <location>
        <begin position="365"/>
        <end position="511"/>
    </location>
</feature>
<dbReference type="KEGG" id="apln:108742269"/>
<evidence type="ECO:0000256" key="3">
    <source>
        <dbReference type="SAM" id="Phobius"/>
    </source>
</evidence>
<evidence type="ECO:0000313" key="6">
    <source>
        <dbReference type="RefSeq" id="XP_025829999.1"/>
    </source>
</evidence>
<accession>A0A7F5R3S6</accession>
<dbReference type="Proteomes" id="UP000192223">
    <property type="component" value="Unplaced"/>
</dbReference>
<evidence type="ECO:0000256" key="1">
    <source>
        <dbReference type="SAM" id="Coils"/>
    </source>
</evidence>
<dbReference type="GeneID" id="108742269"/>
<feature type="compositionally biased region" description="Basic residues" evidence="2">
    <location>
        <begin position="54"/>
        <end position="70"/>
    </location>
</feature>
<keyword evidence="3" id="KW-0472">Membrane</keyword>
<dbReference type="RefSeq" id="XP_025829998.1">
    <property type="nucleotide sequence ID" value="XM_025974213.1"/>
</dbReference>
<evidence type="ECO:0000313" key="4">
    <source>
        <dbReference type="Proteomes" id="UP000192223"/>
    </source>
</evidence>
<feature type="region of interest" description="Disordered" evidence="2">
    <location>
        <begin position="974"/>
        <end position="998"/>
    </location>
</feature>
<feature type="region of interest" description="Disordered" evidence="2">
    <location>
        <begin position="49"/>
        <end position="73"/>
    </location>
</feature>
<feature type="transmembrane region" description="Helical" evidence="3">
    <location>
        <begin position="7"/>
        <end position="27"/>
    </location>
</feature>
<organism evidence="4 5">
    <name type="scientific">Agrilus planipennis</name>
    <name type="common">Emerald ash borer</name>
    <name type="synonym">Agrilus marcopoli</name>
    <dbReference type="NCBI Taxonomy" id="224129"/>
    <lineage>
        <taxon>Eukaryota</taxon>
        <taxon>Metazoa</taxon>
        <taxon>Ecdysozoa</taxon>
        <taxon>Arthropoda</taxon>
        <taxon>Hexapoda</taxon>
        <taxon>Insecta</taxon>
        <taxon>Pterygota</taxon>
        <taxon>Neoptera</taxon>
        <taxon>Endopterygota</taxon>
        <taxon>Coleoptera</taxon>
        <taxon>Polyphaga</taxon>
        <taxon>Elateriformia</taxon>
        <taxon>Buprestoidea</taxon>
        <taxon>Buprestidae</taxon>
        <taxon>Agrilinae</taxon>
        <taxon>Agrilus</taxon>
    </lineage>
</organism>
<reference evidence="5 6" key="1">
    <citation type="submission" date="2025-04" db="UniProtKB">
        <authorList>
            <consortium name="RefSeq"/>
        </authorList>
    </citation>
    <scope>IDENTIFICATION</scope>
    <source>
        <tissue evidence="5 6">Entire body</tissue>
    </source>
</reference>
<feature type="compositionally biased region" description="Basic and acidic residues" evidence="2">
    <location>
        <begin position="212"/>
        <end position="221"/>
    </location>
</feature>
<dbReference type="OrthoDB" id="5875463at2759"/>
<keyword evidence="1" id="KW-0175">Coiled coil</keyword>